<evidence type="ECO:0000256" key="7">
    <source>
        <dbReference type="SAM" id="Phobius"/>
    </source>
</evidence>
<reference evidence="8" key="1">
    <citation type="submission" date="2019-08" db="EMBL/GenBank/DDBJ databases">
        <authorList>
            <person name="Kucharzyk K."/>
            <person name="Murdoch R.W."/>
            <person name="Higgins S."/>
            <person name="Loffler F."/>
        </authorList>
    </citation>
    <scope>NUCLEOTIDE SEQUENCE</scope>
</reference>
<evidence type="ECO:0008006" key="9">
    <source>
        <dbReference type="Google" id="ProtNLM"/>
    </source>
</evidence>
<evidence type="ECO:0000313" key="8">
    <source>
        <dbReference type="EMBL" id="MPM01133.1"/>
    </source>
</evidence>
<feature type="transmembrane region" description="Helical" evidence="7">
    <location>
        <begin position="20"/>
        <end position="40"/>
    </location>
</feature>
<dbReference type="EMBL" id="VSSQ01000776">
    <property type="protein sequence ID" value="MPM01133.1"/>
    <property type="molecule type" value="Genomic_DNA"/>
</dbReference>
<comment type="subcellular location">
    <subcellularLocation>
        <location evidence="1">Cell membrane</location>
        <topology evidence="1">Multi-pass membrane protein</topology>
    </subcellularLocation>
</comment>
<comment type="caution">
    <text evidence="8">The sequence shown here is derived from an EMBL/GenBank/DDBJ whole genome shotgun (WGS) entry which is preliminary data.</text>
</comment>
<accession>A0A644WF33</accession>
<evidence type="ECO:0000256" key="5">
    <source>
        <dbReference type="ARBA" id="ARBA00023136"/>
    </source>
</evidence>
<keyword evidence="4 7" id="KW-1133">Transmembrane helix</keyword>
<evidence type="ECO:0000256" key="2">
    <source>
        <dbReference type="ARBA" id="ARBA00022475"/>
    </source>
</evidence>
<feature type="transmembrane region" description="Helical" evidence="7">
    <location>
        <begin position="338"/>
        <end position="358"/>
    </location>
</feature>
<evidence type="ECO:0000256" key="3">
    <source>
        <dbReference type="ARBA" id="ARBA00022692"/>
    </source>
</evidence>
<gene>
    <name evidence="8" type="ORF">SDC9_47371</name>
</gene>
<proteinExistence type="predicted"/>
<keyword evidence="5 7" id="KW-0472">Membrane</keyword>
<keyword evidence="2" id="KW-1003">Cell membrane</keyword>
<dbReference type="Pfam" id="PF03739">
    <property type="entry name" value="LptF_LptG"/>
    <property type="match status" value="1"/>
</dbReference>
<keyword evidence="3 7" id="KW-0812">Transmembrane</keyword>
<dbReference type="PANTHER" id="PTHR33529:SF6">
    <property type="entry name" value="YJGP_YJGQ FAMILY PERMEASE"/>
    <property type="match status" value="1"/>
</dbReference>
<evidence type="ECO:0000256" key="4">
    <source>
        <dbReference type="ARBA" id="ARBA00022989"/>
    </source>
</evidence>
<evidence type="ECO:0000256" key="6">
    <source>
        <dbReference type="SAM" id="Coils"/>
    </source>
</evidence>
<keyword evidence="6" id="KW-0175">Coiled coil</keyword>
<name>A0A644WF33_9ZZZZ</name>
<protein>
    <recommendedName>
        <fullName evidence="9">Lipopolysaccharide export system permease protein LptG</fullName>
    </recommendedName>
</protein>
<dbReference type="PANTHER" id="PTHR33529">
    <property type="entry name" value="SLR0882 PROTEIN-RELATED"/>
    <property type="match status" value="1"/>
</dbReference>
<feature type="transmembrane region" description="Helical" evidence="7">
    <location>
        <begin position="364"/>
        <end position="384"/>
    </location>
</feature>
<organism evidence="8">
    <name type="scientific">bioreactor metagenome</name>
    <dbReference type="NCBI Taxonomy" id="1076179"/>
    <lineage>
        <taxon>unclassified sequences</taxon>
        <taxon>metagenomes</taxon>
        <taxon>ecological metagenomes</taxon>
    </lineage>
</organism>
<dbReference type="AlphaFoldDB" id="A0A644WF33"/>
<dbReference type="InterPro" id="IPR005495">
    <property type="entry name" value="LptG/LptF_permease"/>
</dbReference>
<dbReference type="GO" id="GO:0015920">
    <property type="term" value="P:lipopolysaccharide transport"/>
    <property type="evidence" value="ECO:0007669"/>
    <property type="project" value="TreeGrafter"/>
</dbReference>
<feature type="coiled-coil region" evidence="6">
    <location>
        <begin position="257"/>
        <end position="295"/>
    </location>
</feature>
<dbReference type="GO" id="GO:0043190">
    <property type="term" value="C:ATP-binding cassette (ABC) transporter complex"/>
    <property type="evidence" value="ECO:0007669"/>
    <property type="project" value="TreeGrafter"/>
</dbReference>
<evidence type="ECO:0000256" key="1">
    <source>
        <dbReference type="ARBA" id="ARBA00004651"/>
    </source>
</evidence>
<feature type="transmembrane region" description="Helical" evidence="7">
    <location>
        <begin position="105"/>
        <end position="124"/>
    </location>
</feature>
<sequence length="420" mass="48002">MASSARFSLVYRHIGREYLLSFLVAFFFFFFIFFINQILLIAQRILLKQVDYLAVLQLVMLSIPQFLLYTFPFSSLTASSMVIGDLSGNNEILAIRSSGISLKHVFIPIIVISLGFSLVTFFTADKALPWSTKKYRELYTELMRDLPTLELRANSTNTIADTVMVNKEVEGNTVHDIVLFETSSARQGQILSAPKAEVSLYDLQSFIYQLKLDDPLILKSESQSGWALSKAESAQFFLNFSGQIASIASALPSQLSINELRQNIQTHKLALDEEKKRYEEKIRQAELSLAELVEQSKMDSLVPVSRIAELQLELERLEAQKPINFYYQYYRAELHKKFALSAACFMLVFLTFSLSFFRVKHGRLIGFGLSMLVAVLYWYLLFFAQMQIFSISVTPAFLIWSPNLIMFISGLLLLLHARRL</sequence>
<feature type="transmembrane region" description="Helical" evidence="7">
    <location>
        <begin position="396"/>
        <end position="417"/>
    </location>
</feature>